<dbReference type="Proteomes" id="UP000689195">
    <property type="component" value="Unassembled WGS sequence"/>
</dbReference>
<gene>
    <name evidence="1" type="ORF">PPENT_87.1.T0140385</name>
</gene>
<name>A0A8S1T2I0_9CILI</name>
<proteinExistence type="predicted"/>
<comment type="caution">
    <text evidence="1">The sequence shown here is derived from an EMBL/GenBank/DDBJ whole genome shotgun (WGS) entry which is preliminary data.</text>
</comment>
<reference evidence="1" key="1">
    <citation type="submission" date="2021-01" db="EMBL/GenBank/DDBJ databases">
        <authorList>
            <consortium name="Genoscope - CEA"/>
            <person name="William W."/>
        </authorList>
    </citation>
    <scope>NUCLEOTIDE SEQUENCE</scope>
</reference>
<organism evidence="1 2">
    <name type="scientific">Paramecium pentaurelia</name>
    <dbReference type="NCBI Taxonomy" id="43138"/>
    <lineage>
        <taxon>Eukaryota</taxon>
        <taxon>Sar</taxon>
        <taxon>Alveolata</taxon>
        <taxon>Ciliophora</taxon>
        <taxon>Intramacronucleata</taxon>
        <taxon>Oligohymenophorea</taxon>
        <taxon>Peniculida</taxon>
        <taxon>Parameciidae</taxon>
        <taxon>Paramecium</taxon>
    </lineage>
</organism>
<evidence type="ECO:0000313" key="1">
    <source>
        <dbReference type="EMBL" id="CAD8145706.1"/>
    </source>
</evidence>
<evidence type="ECO:0000313" key="2">
    <source>
        <dbReference type="Proteomes" id="UP000689195"/>
    </source>
</evidence>
<accession>A0A8S1T2I0</accession>
<protein>
    <submittedName>
        <fullName evidence="1">Uncharacterized protein</fullName>
    </submittedName>
</protein>
<sequence>MSNEMNSLSKQFTKTKHITLNEGNDSYELFHQQFIRQKQLIVNKHCNYVNLIRKTQKGEFKVEQSIQFNTQRLYGQMSDDGEYLITWDYQSNEIQIRKYKEE</sequence>
<keyword evidence="2" id="KW-1185">Reference proteome</keyword>
<dbReference type="OrthoDB" id="308943at2759"/>
<dbReference type="AlphaFoldDB" id="A0A8S1T2I0"/>
<dbReference type="EMBL" id="CAJJDO010000014">
    <property type="protein sequence ID" value="CAD8145706.1"/>
    <property type="molecule type" value="Genomic_DNA"/>
</dbReference>